<keyword evidence="2" id="KW-0808">Transferase</keyword>
<dbReference type="Pfam" id="PF00535">
    <property type="entry name" value="Glycos_transf_2"/>
    <property type="match status" value="1"/>
</dbReference>
<dbReference type="InterPro" id="IPR029044">
    <property type="entry name" value="Nucleotide-diphossugar_trans"/>
</dbReference>
<evidence type="ECO:0000259" key="1">
    <source>
        <dbReference type="Pfam" id="PF00535"/>
    </source>
</evidence>
<reference evidence="2 3" key="1">
    <citation type="submission" date="2018-04" db="EMBL/GenBank/DDBJ databases">
        <title>Genomic Encyclopedia of Archaeal and Bacterial Type Strains, Phase II (KMG-II): from individual species to whole genera.</title>
        <authorList>
            <person name="Goeker M."/>
        </authorList>
    </citation>
    <scope>NUCLEOTIDE SEQUENCE [LARGE SCALE GENOMIC DNA]</scope>
    <source>
        <strain evidence="2 3">DSM 26809</strain>
    </source>
</reference>
<dbReference type="InterPro" id="IPR001173">
    <property type="entry name" value="Glyco_trans_2-like"/>
</dbReference>
<dbReference type="CDD" id="cd06433">
    <property type="entry name" value="GT_2_WfgS_like"/>
    <property type="match status" value="1"/>
</dbReference>
<organism evidence="2 3">
    <name type="scientific">Mucilaginibacter yixingensis</name>
    <dbReference type="NCBI Taxonomy" id="1295612"/>
    <lineage>
        <taxon>Bacteria</taxon>
        <taxon>Pseudomonadati</taxon>
        <taxon>Bacteroidota</taxon>
        <taxon>Sphingobacteriia</taxon>
        <taxon>Sphingobacteriales</taxon>
        <taxon>Sphingobacteriaceae</taxon>
        <taxon>Mucilaginibacter</taxon>
    </lineage>
</organism>
<comment type="caution">
    <text evidence="2">The sequence shown here is derived from an EMBL/GenBank/DDBJ whole genome shotgun (WGS) entry which is preliminary data.</text>
</comment>
<dbReference type="PANTHER" id="PTHR22916:SF3">
    <property type="entry name" value="UDP-GLCNAC:BETAGAL BETA-1,3-N-ACETYLGLUCOSAMINYLTRANSFERASE-LIKE PROTEIN 1"/>
    <property type="match status" value="1"/>
</dbReference>
<name>A0A2T5JFT9_9SPHI</name>
<dbReference type="Proteomes" id="UP000244168">
    <property type="component" value="Unassembled WGS sequence"/>
</dbReference>
<dbReference type="EMBL" id="QAOQ01000001">
    <property type="protein sequence ID" value="PTR01293.1"/>
    <property type="molecule type" value="Genomic_DNA"/>
</dbReference>
<dbReference type="AlphaFoldDB" id="A0A2T5JFT9"/>
<gene>
    <name evidence="2" type="ORF">C8P68_101527</name>
</gene>
<proteinExistence type="predicted"/>
<dbReference type="SUPFAM" id="SSF53448">
    <property type="entry name" value="Nucleotide-diphospho-sugar transferases"/>
    <property type="match status" value="1"/>
</dbReference>
<sequence length="249" mass="28051">MTAIKISIITVCYNAGATIERCIQSVVNQQHPGLEYIVIDGGSTDHTLPIINKYRQYITRFISEPDGGIYQAINKGLELATGDVIGILNADDQFAAGDILKQVGNAFVTQHCDVVYGDIDFVNADGRVTRRWRSGGYRHGAFNRGWMPPHPSFYALKKLYDNFGPYSNNYGTAADYELMLRFIHTHQSSVYYLPRVMVCMQIGGASNGNLKKRILAWKNDYRAMKTHGILWPALVLIIKPLRKLKQYLS</sequence>
<dbReference type="GO" id="GO:0016758">
    <property type="term" value="F:hexosyltransferase activity"/>
    <property type="evidence" value="ECO:0007669"/>
    <property type="project" value="UniProtKB-ARBA"/>
</dbReference>
<dbReference type="RefSeq" id="WP_107826694.1">
    <property type="nucleotide sequence ID" value="NZ_QAOQ01000001.1"/>
</dbReference>
<dbReference type="Gene3D" id="3.90.550.10">
    <property type="entry name" value="Spore Coat Polysaccharide Biosynthesis Protein SpsA, Chain A"/>
    <property type="match status" value="1"/>
</dbReference>
<evidence type="ECO:0000313" key="3">
    <source>
        <dbReference type="Proteomes" id="UP000244168"/>
    </source>
</evidence>
<dbReference type="OrthoDB" id="9788101at2"/>
<keyword evidence="3" id="KW-1185">Reference proteome</keyword>
<accession>A0A2T5JFT9</accession>
<dbReference type="PANTHER" id="PTHR22916">
    <property type="entry name" value="GLYCOSYLTRANSFERASE"/>
    <property type="match status" value="1"/>
</dbReference>
<feature type="domain" description="Glycosyltransferase 2-like" evidence="1">
    <location>
        <begin position="7"/>
        <end position="132"/>
    </location>
</feature>
<evidence type="ECO:0000313" key="2">
    <source>
        <dbReference type="EMBL" id="PTR01293.1"/>
    </source>
</evidence>
<protein>
    <submittedName>
        <fullName evidence="2">Glycosyl transferase family 2</fullName>
    </submittedName>
</protein>